<keyword evidence="1" id="KW-1277">Toxin-antitoxin system</keyword>
<proteinExistence type="predicted"/>
<dbReference type="Pfam" id="PF05016">
    <property type="entry name" value="ParE_toxin"/>
    <property type="match status" value="1"/>
</dbReference>
<dbReference type="EMBL" id="DRSQ01000158">
    <property type="protein sequence ID" value="HHE32538.1"/>
    <property type="molecule type" value="Genomic_DNA"/>
</dbReference>
<dbReference type="Gene3D" id="3.30.2310.20">
    <property type="entry name" value="RelE-like"/>
    <property type="match status" value="1"/>
</dbReference>
<accession>A0A7C5H968</accession>
<comment type="caution">
    <text evidence="2">The sequence shown here is derived from an EMBL/GenBank/DDBJ whole genome shotgun (WGS) entry which is preliminary data.</text>
</comment>
<sequence>MALEILWSKRADKKFDKILEYLHEEWGERVTRNFVRKVYGFLEILSEYPEIGTIENKEKRIRGFTMVKEINLFYKVAGNNIILLDFFDNRQNPKKKRF</sequence>
<protein>
    <recommendedName>
        <fullName evidence="3">Type II toxin-antitoxin system RelE/ParE family toxin</fullName>
    </recommendedName>
</protein>
<reference evidence="2" key="1">
    <citation type="journal article" date="2020" name="mSystems">
        <title>Genome- and Community-Level Interaction Insights into Carbon Utilization and Element Cycling Functions of Hydrothermarchaeota in Hydrothermal Sediment.</title>
        <authorList>
            <person name="Zhou Z."/>
            <person name="Liu Y."/>
            <person name="Xu W."/>
            <person name="Pan J."/>
            <person name="Luo Z.H."/>
            <person name="Li M."/>
        </authorList>
    </citation>
    <scope>NUCLEOTIDE SEQUENCE [LARGE SCALE GENOMIC DNA]</scope>
    <source>
        <strain evidence="2">HyVt-633</strain>
    </source>
</reference>
<dbReference type="InterPro" id="IPR035093">
    <property type="entry name" value="RelE/ParE_toxin_dom_sf"/>
</dbReference>
<organism evidence="2">
    <name type="scientific">Chlorobaculum parvum</name>
    <dbReference type="NCBI Taxonomy" id="274539"/>
    <lineage>
        <taxon>Bacteria</taxon>
        <taxon>Pseudomonadati</taxon>
        <taxon>Chlorobiota</taxon>
        <taxon>Chlorobiia</taxon>
        <taxon>Chlorobiales</taxon>
        <taxon>Chlorobiaceae</taxon>
        <taxon>Chlorobaculum</taxon>
    </lineage>
</organism>
<dbReference type="Proteomes" id="UP000886058">
    <property type="component" value="Unassembled WGS sequence"/>
</dbReference>
<evidence type="ECO:0000256" key="1">
    <source>
        <dbReference type="ARBA" id="ARBA00022649"/>
    </source>
</evidence>
<dbReference type="InterPro" id="IPR007712">
    <property type="entry name" value="RelE/ParE_toxin"/>
</dbReference>
<evidence type="ECO:0000313" key="2">
    <source>
        <dbReference type="EMBL" id="HHE32538.1"/>
    </source>
</evidence>
<evidence type="ECO:0008006" key="3">
    <source>
        <dbReference type="Google" id="ProtNLM"/>
    </source>
</evidence>
<dbReference type="AlphaFoldDB" id="A0A7C5H968"/>
<gene>
    <name evidence="2" type="ORF">ENL07_07915</name>
</gene>
<name>A0A7C5H968_9CHLB</name>